<reference evidence="13 14" key="1">
    <citation type="submission" date="2024-03" db="EMBL/GenBank/DDBJ databases">
        <title>Adaptation during the transition from Ophiocordyceps entomopathogen to insect associate is accompanied by gene loss and intensified selection.</title>
        <authorList>
            <person name="Ward C.M."/>
            <person name="Onetto C.A."/>
            <person name="Borneman A.R."/>
        </authorList>
    </citation>
    <scope>NUCLEOTIDE SEQUENCE [LARGE SCALE GENOMIC DNA]</scope>
    <source>
        <strain evidence="13">AWRI1</strain>
        <tissue evidence="13">Single Adult Female</tissue>
    </source>
</reference>
<evidence type="ECO:0000256" key="12">
    <source>
        <dbReference type="SAM" id="MobiDB-lite"/>
    </source>
</evidence>
<evidence type="ECO:0000256" key="3">
    <source>
        <dbReference type="ARBA" id="ARBA00022448"/>
    </source>
</evidence>
<evidence type="ECO:0000313" key="14">
    <source>
        <dbReference type="Proteomes" id="UP001367676"/>
    </source>
</evidence>
<evidence type="ECO:0000256" key="2">
    <source>
        <dbReference type="ARBA" id="ARBA00006375"/>
    </source>
</evidence>
<dbReference type="InterPro" id="IPR018108">
    <property type="entry name" value="MCP_transmembrane"/>
</dbReference>
<gene>
    <name evidence="13" type="ORF">V9T40_006846</name>
</gene>
<evidence type="ECO:0000256" key="9">
    <source>
        <dbReference type="ARBA" id="ARBA00023136"/>
    </source>
</evidence>
<comment type="caution">
    <text evidence="13">The sequence shown here is derived from an EMBL/GenBank/DDBJ whole genome shotgun (WGS) entry which is preliminary data.</text>
</comment>
<dbReference type="InterPro" id="IPR039158">
    <property type="entry name" value="SLC25A46"/>
</dbReference>
<evidence type="ECO:0000256" key="11">
    <source>
        <dbReference type="RuleBase" id="RU000488"/>
    </source>
</evidence>
<keyword evidence="3 11" id="KW-0813">Transport</keyword>
<feature type="repeat" description="Solcar" evidence="10">
    <location>
        <begin position="298"/>
        <end position="400"/>
    </location>
</feature>
<organism evidence="13 14">
    <name type="scientific">Parthenolecanium corni</name>
    <dbReference type="NCBI Taxonomy" id="536013"/>
    <lineage>
        <taxon>Eukaryota</taxon>
        <taxon>Metazoa</taxon>
        <taxon>Ecdysozoa</taxon>
        <taxon>Arthropoda</taxon>
        <taxon>Hexapoda</taxon>
        <taxon>Insecta</taxon>
        <taxon>Pterygota</taxon>
        <taxon>Neoptera</taxon>
        <taxon>Paraneoptera</taxon>
        <taxon>Hemiptera</taxon>
        <taxon>Sternorrhyncha</taxon>
        <taxon>Coccoidea</taxon>
        <taxon>Coccidae</taxon>
        <taxon>Parthenolecanium</taxon>
    </lineage>
</organism>
<dbReference type="Pfam" id="PF00153">
    <property type="entry name" value="Mito_carr"/>
    <property type="match status" value="1"/>
</dbReference>
<dbReference type="InterPro" id="IPR023395">
    <property type="entry name" value="MCP_dom_sf"/>
</dbReference>
<keyword evidence="7" id="KW-1133">Transmembrane helix</keyword>
<accession>A0AAN9TQ94</accession>
<sequence>MGEMNRHFDNNESPSAHWFPATPLRNSPNFISDNQNMDIYLNEDESGEAKKNYQEYLKKRKEFEATFEQRYQEGMREEEIQFITKWTNTGLQIVALITEHLVSHPFIVLRRQCQVNNQLIRYHLIPVTLIPVVVNIHRWQGLTCLWKGVGSILVMKGLTLAVQDCISKITLWPKEVSLESPGKYIGKHIMLKCITFAIITPFYSASLLETVQSEIASEKPEFLDIFKEGFRRIISFGVPQKGRMLPVWSLIVPTAAYFILRHIFSSCMKTVISKMLILNQDLQHRKQGAIPKDIDLKDNQSIELTSSLISVLSADIVLYPLETILHRLHLQGTRTIIDNLDDGLSVTPILTSFEGVIDCYESTIREEGAAGLYKGFGALIMQCITFTSIIKLSKFVFTQVSTLFFKQEPNYLLKESKSSTHLDLGNQRMPKMKTRTPPIQHEYTSESDEAEFPAYGKPSKFMQG</sequence>
<keyword evidence="4 10" id="KW-0812">Transmembrane</keyword>
<dbReference type="PANTHER" id="PTHR21252:SF2">
    <property type="entry name" value="MITOCHONDRIAL OUTER MEMBRANE PROTEIN SLC25A46"/>
    <property type="match status" value="1"/>
</dbReference>
<dbReference type="GO" id="GO:0090149">
    <property type="term" value="P:mitochondrial membrane fission"/>
    <property type="evidence" value="ECO:0007669"/>
    <property type="project" value="InterPro"/>
</dbReference>
<dbReference type="PROSITE" id="PS50920">
    <property type="entry name" value="SOLCAR"/>
    <property type="match status" value="1"/>
</dbReference>
<evidence type="ECO:0000256" key="4">
    <source>
        <dbReference type="ARBA" id="ARBA00022692"/>
    </source>
</evidence>
<evidence type="ECO:0000256" key="1">
    <source>
        <dbReference type="ARBA" id="ARBA00004374"/>
    </source>
</evidence>
<evidence type="ECO:0000256" key="6">
    <source>
        <dbReference type="ARBA" id="ARBA00022787"/>
    </source>
</evidence>
<dbReference type="PANTHER" id="PTHR21252">
    <property type="entry name" value="TB1 PROTEIN-RELATED"/>
    <property type="match status" value="1"/>
</dbReference>
<comment type="similarity">
    <text evidence="2 11">Belongs to the mitochondrial carrier (TC 2.A.29) family.</text>
</comment>
<keyword evidence="14" id="KW-1185">Reference proteome</keyword>
<feature type="region of interest" description="Disordered" evidence="12">
    <location>
        <begin position="423"/>
        <end position="464"/>
    </location>
</feature>
<comment type="subcellular location">
    <subcellularLocation>
        <location evidence="1">Mitochondrion outer membrane</location>
        <topology evidence="1">Multi-pass membrane protein</topology>
    </subcellularLocation>
</comment>
<dbReference type="EMBL" id="JBBCAQ010000007">
    <property type="protein sequence ID" value="KAK7602872.1"/>
    <property type="molecule type" value="Genomic_DNA"/>
</dbReference>
<keyword evidence="9 10" id="KW-0472">Membrane</keyword>
<protein>
    <recommendedName>
        <fullName evidence="15">Solute carrier family 25 member 46</fullName>
    </recommendedName>
</protein>
<name>A0AAN9TQ94_9HEMI</name>
<keyword evidence="6" id="KW-1000">Mitochondrion outer membrane</keyword>
<keyword evidence="5" id="KW-0677">Repeat</keyword>
<keyword evidence="8" id="KW-0496">Mitochondrion</keyword>
<evidence type="ECO:0000313" key="13">
    <source>
        <dbReference type="EMBL" id="KAK7602872.1"/>
    </source>
</evidence>
<evidence type="ECO:0000256" key="7">
    <source>
        <dbReference type="ARBA" id="ARBA00022989"/>
    </source>
</evidence>
<dbReference type="Proteomes" id="UP001367676">
    <property type="component" value="Unassembled WGS sequence"/>
</dbReference>
<evidence type="ECO:0000256" key="10">
    <source>
        <dbReference type="PROSITE-ProRule" id="PRU00282"/>
    </source>
</evidence>
<evidence type="ECO:0000256" key="8">
    <source>
        <dbReference type="ARBA" id="ARBA00023128"/>
    </source>
</evidence>
<evidence type="ECO:0000256" key="5">
    <source>
        <dbReference type="ARBA" id="ARBA00022737"/>
    </source>
</evidence>
<proteinExistence type="inferred from homology"/>
<dbReference type="Gene3D" id="1.50.40.10">
    <property type="entry name" value="Mitochondrial carrier domain"/>
    <property type="match status" value="1"/>
</dbReference>
<dbReference type="SUPFAM" id="SSF103506">
    <property type="entry name" value="Mitochondrial carrier"/>
    <property type="match status" value="1"/>
</dbReference>
<evidence type="ECO:0008006" key="15">
    <source>
        <dbReference type="Google" id="ProtNLM"/>
    </source>
</evidence>
<dbReference type="GO" id="GO:0005741">
    <property type="term" value="C:mitochondrial outer membrane"/>
    <property type="evidence" value="ECO:0007669"/>
    <property type="project" value="UniProtKB-SubCell"/>
</dbReference>
<dbReference type="AlphaFoldDB" id="A0AAN9TQ94"/>